<dbReference type="InterPro" id="IPR009631">
    <property type="entry name" value="CGLD27-like"/>
</dbReference>
<reference evidence="3" key="1">
    <citation type="journal article" date="2011" name="MBio">
        <title>Novel metabolic attributes of the genus Cyanothece, comprising a group of unicellular nitrogen-fixing Cyanobacteria.</title>
        <authorList>
            <person name="Bandyopadhyay A."/>
            <person name="Elvitigala T."/>
            <person name="Welsh E."/>
            <person name="Stockel J."/>
            <person name="Liberton M."/>
            <person name="Min H."/>
            <person name="Sherman L.A."/>
            <person name="Pakrasi H.B."/>
        </authorList>
    </citation>
    <scope>NUCLEOTIDE SEQUENCE [LARGE SCALE GENOMIC DNA]</scope>
    <source>
        <strain evidence="3">PCC 8801</strain>
    </source>
</reference>
<dbReference type="Pfam" id="PF06799">
    <property type="entry name" value="CGLD27-like"/>
    <property type="match status" value="1"/>
</dbReference>
<dbReference type="KEGG" id="cyp:PCC8801_3119"/>
<feature type="transmembrane region" description="Helical" evidence="1">
    <location>
        <begin position="69"/>
        <end position="93"/>
    </location>
</feature>
<keyword evidence="1" id="KW-0812">Transmembrane</keyword>
<evidence type="ECO:0000313" key="2">
    <source>
        <dbReference type="EMBL" id="ACK67100.1"/>
    </source>
</evidence>
<feature type="transmembrane region" description="Helical" evidence="1">
    <location>
        <begin position="145"/>
        <end position="165"/>
    </location>
</feature>
<dbReference type="STRING" id="41431.PCC8801_3119"/>
<sequence>MRELPINLCPVPTEQQPVNEYEQLKESWFFRWAALEKSAYWRKIAGIGVIGWLIASPIAAASFPPQKLLIPFILSSNLGGGVMIAFVLLQLGLGWRYVSDRLKQETVFYEESGWYDGQTWIKPPEVLVRDRLIVSYEIQPILQRLTRTGAILAGLMLTDAFIWIFL</sequence>
<dbReference type="HOGENOM" id="CLU_081117_2_0_3"/>
<dbReference type="EMBL" id="CP001287">
    <property type="protein sequence ID" value="ACK67100.1"/>
    <property type="molecule type" value="Genomic_DNA"/>
</dbReference>
<keyword evidence="1" id="KW-0472">Membrane</keyword>
<keyword evidence="3" id="KW-1185">Reference proteome</keyword>
<accession>B7JXB2</accession>
<protein>
    <recommendedName>
        <fullName evidence="4">Ycf36 protein</fullName>
    </recommendedName>
</protein>
<dbReference type="eggNOG" id="ENOG502ZY99">
    <property type="taxonomic scope" value="Bacteria"/>
</dbReference>
<proteinExistence type="predicted"/>
<dbReference type="PANTHER" id="PTHR34214">
    <property type="match status" value="1"/>
</dbReference>
<dbReference type="PANTHER" id="PTHR34214:SF3">
    <property type="entry name" value="PROTEIN CONSERVED IN THE GREEN LINEAGE AND DIATOMS 27, CHLOROPLASTIC"/>
    <property type="match status" value="1"/>
</dbReference>
<dbReference type="Proteomes" id="UP000008204">
    <property type="component" value="Chromosome"/>
</dbReference>
<dbReference type="OrthoDB" id="462081at2"/>
<keyword evidence="1" id="KW-1133">Transmembrane helix</keyword>
<feature type="transmembrane region" description="Helical" evidence="1">
    <location>
        <begin position="44"/>
        <end position="63"/>
    </location>
</feature>
<dbReference type="AlphaFoldDB" id="B7JXB2"/>
<name>B7JXB2_RIPO1</name>
<evidence type="ECO:0000313" key="3">
    <source>
        <dbReference type="Proteomes" id="UP000008204"/>
    </source>
</evidence>
<organism evidence="2 3">
    <name type="scientific">Rippkaea orientalis (strain PCC 8801 / RF-1)</name>
    <name type="common">Cyanothece sp. (strain PCC 8801)</name>
    <dbReference type="NCBI Taxonomy" id="41431"/>
    <lineage>
        <taxon>Bacteria</taxon>
        <taxon>Bacillati</taxon>
        <taxon>Cyanobacteriota</taxon>
        <taxon>Cyanophyceae</taxon>
        <taxon>Oscillatoriophycideae</taxon>
        <taxon>Chroococcales</taxon>
        <taxon>Aphanothecaceae</taxon>
        <taxon>Rippkaea</taxon>
        <taxon>Rippkaea orientalis</taxon>
    </lineage>
</organism>
<dbReference type="RefSeq" id="WP_012596361.1">
    <property type="nucleotide sequence ID" value="NC_011726.1"/>
</dbReference>
<evidence type="ECO:0008006" key="4">
    <source>
        <dbReference type="Google" id="ProtNLM"/>
    </source>
</evidence>
<gene>
    <name evidence="2" type="ordered locus">PCC8801_3119</name>
</gene>
<evidence type="ECO:0000256" key="1">
    <source>
        <dbReference type="SAM" id="Phobius"/>
    </source>
</evidence>